<proteinExistence type="inferred from homology"/>
<evidence type="ECO:0000313" key="4">
    <source>
        <dbReference type="Proteomes" id="UP000826234"/>
    </source>
</evidence>
<sequence>MWPTYSRIHILCLVLTVLAILGFVHNFYQIENTTDLKWLVEEDYQQPLSQLIKIPRKLYCGYEQQVLSRREREEEEALFAAIQWPGPNVDKIPFVRSTDPSHSYFVILNTHKQFKVGDQLEVLVHMRNYEGDPKQYGGDFLQTRIHSAHLKAGAIGRVLDYQNGTYRLFFTLLWPGEVMVSVSLVHPSEGIQVLQRLREEKPDRTYFKSLFKSGRISEATECNVCLPGDMPVCNFTDPYTGEPWFCYKPRKLSCATRINHYKGGYQKGLLTSEESRLFQSGVNIKVPISSSGPDTVIVRPLGNADLRNRDVSQMNINQKVMNKVPQALHPKNMYFYKQNNYFYFSDLMELNLGSARKIGPFMAVDPKHNILLKFRCHGPPIRFFTVFSSELHYIANELNRIVGGKNTVIAITIWSHFSTFPVEVYIRRLRNIRRSVIRLLDRSPKTQIVIKTANVQELGPEVSLFNSDWYSAQLDTIMRKMFSGIGVHFVDAWEMSLAHYLPHKLHPDVVIVKNQLDAFLSFICPPETSYSFLRGIHDQMTTLFL</sequence>
<dbReference type="InterPro" id="IPR014756">
    <property type="entry name" value="Ig_E-set"/>
</dbReference>
<accession>A0ABQ7T5N5</accession>
<protein>
    <recommendedName>
        <fullName evidence="2">NXPE C-terminal domain-containing protein</fullName>
    </recommendedName>
</protein>
<keyword evidence="4" id="KW-1185">Reference proteome</keyword>
<evidence type="ECO:0000256" key="1">
    <source>
        <dbReference type="ARBA" id="ARBA00005431"/>
    </source>
</evidence>
<comment type="similarity">
    <text evidence="1">Belongs to the NXPE family.</text>
</comment>
<dbReference type="SUPFAM" id="SSF81296">
    <property type="entry name" value="E set domains"/>
    <property type="match status" value="1"/>
</dbReference>
<dbReference type="Pfam" id="PF06312">
    <property type="entry name" value="Neurexophilin"/>
    <property type="match status" value="1"/>
</dbReference>
<comment type="caution">
    <text evidence="3">The sequence shown here is derived from an EMBL/GenBank/DDBJ whole genome shotgun (WGS) entry which is preliminary data.</text>
</comment>
<dbReference type="PANTHER" id="PTHR16165">
    <property type="entry name" value="NXPE FAMILY MEMBER"/>
    <property type="match status" value="1"/>
</dbReference>
<evidence type="ECO:0000259" key="2">
    <source>
        <dbReference type="Pfam" id="PF24536"/>
    </source>
</evidence>
<dbReference type="Proteomes" id="UP000826234">
    <property type="component" value="Unassembled WGS sequence"/>
</dbReference>
<dbReference type="InterPro" id="IPR057106">
    <property type="entry name" value="NXPE4_C"/>
</dbReference>
<gene>
    <name evidence="3" type="ORF">JD844_032962</name>
</gene>
<organism evidence="3 4">
    <name type="scientific">Phrynosoma platyrhinos</name>
    <name type="common">Desert horned lizard</name>
    <dbReference type="NCBI Taxonomy" id="52577"/>
    <lineage>
        <taxon>Eukaryota</taxon>
        <taxon>Metazoa</taxon>
        <taxon>Chordata</taxon>
        <taxon>Craniata</taxon>
        <taxon>Vertebrata</taxon>
        <taxon>Euteleostomi</taxon>
        <taxon>Lepidosauria</taxon>
        <taxon>Squamata</taxon>
        <taxon>Bifurcata</taxon>
        <taxon>Unidentata</taxon>
        <taxon>Episquamata</taxon>
        <taxon>Toxicofera</taxon>
        <taxon>Iguania</taxon>
        <taxon>Phrynosomatidae</taxon>
        <taxon>Phrynosomatinae</taxon>
        <taxon>Phrynosoma</taxon>
    </lineage>
</organism>
<dbReference type="PANTHER" id="PTHR16165:SF9">
    <property type="entry name" value="NXPE FAMILY MEMBER 3"/>
    <property type="match status" value="1"/>
</dbReference>
<feature type="domain" description="NXPE C-terminal" evidence="2">
    <location>
        <begin position="345"/>
        <end position="524"/>
    </location>
</feature>
<dbReference type="EMBL" id="JAIPUX010001232">
    <property type="protein sequence ID" value="KAH0624984.1"/>
    <property type="molecule type" value="Genomic_DNA"/>
</dbReference>
<reference evidence="3 4" key="1">
    <citation type="journal article" date="2022" name="Gigascience">
        <title>A chromosome-level genome assembly and annotation of the desert horned lizard, Phrynosoma platyrhinos, provides insight into chromosomal rearrangements among reptiles.</title>
        <authorList>
            <person name="Koochekian N."/>
            <person name="Ascanio A."/>
            <person name="Farleigh K."/>
            <person name="Card D.C."/>
            <person name="Schield D.R."/>
            <person name="Castoe T.A."/>
            <person name="Jezkova T."/>
        </authorList>
    </citation>
    <scope>NUCLEOTIDE SEQUENCE [LARGE SCALE GENOMIC DNA]</scope>
    <source>
        <strain evidence="3">NK-2021</strain>
    </source>
</reference>
<name>A0ABQ7T5N5_PHRPL</name>
<dbReference type="InterPro" id="IPR026845">
    <property type="entry name" value="NXPH/NXPE"/>
</dbReference>
<dbReference type="Pfam" id="PF24536">
    <property type="entry name" value="NXPE4_C"/>
    <property type="match status" value="1"/>
</dbReference>
<evidence type="ECO:0000313" key="3">
    <source>
        <dbReference type="EMBL" id="KAH0624984.1"/>
    </source>
</evidence>